<accession>A0A109UHA5</accession>
<keyword evidence="4" id="KW-1185">Reference proteome</keyword>
<gene>
    <name evidence="3" type="ORF">AOC36_08080</name>
</gene>
<feature type="domain" description="Microcystin LR degradation protein MlrC C-terminal" evidence="1">
    <location>
        <begin position="296"/>
        <end position="469"/>
    </location>
</feature>
<dbReference type="Pfam" id="PF07171">
    <property type="entry name" value="MlrC_C"/>
    <property type="match status" value="1"/>
</dbReference>
<organism evidence="3 4">
    <name type="scientific">Erysipelothrix larvae</name>
    <dbReference type="NCBI Taxonomy" id="1514105"/>
    <lineage>
        <taxon>Bacteria</taxon>
        <taxon>Bacillati</taxon>
        <taxon>Bacillota</taxon>
        <taxon>Erysipelotrichia</taxon>
        <taxon>Erysipelotrichales</taxon>
        <taxon>Erysipelotrichaceae</taxon>
        <taxon>Erysipelothrix</taxon>
    </lineage>
</organism>
<dbReference type="EMBL" id="CP013213">
    <property type="protein sequence ID" value="AMC93945.1"/>
    <property type="molecule type" value="Genomic_DNA"/>
</dbReference>
<dbReference type="RefSeq" id="WP_067633200.1">
    <property type="nucleotide sequence ID" value="NZ_CP013213.1"/>
</dbReference>
<dbReference type="Pfam" id="PF07364">
    <property type="entry name" value="DUF1485"/>
    <property type="match status" value="1"/>
</dbReference>
<dbReference type="STRING" id="1514105.AOC36_08080"/>
<protein>
    <recommendedName>
        <fullName evidence="5">Microcystin degradation protein MlrC</fullName>
    </recommendedName>
</protein>
<feature type="domain" description="Microcystin LR degradation protein MlrC N-terminal" evidence="2">
    <location>
        <begin position="2"/>
        <end position="286"/>
    </location>
</feature>
<dbReference type="KEGG" id="erl:AOC36_08080"/>
<dbReference type="InterPro" id="IPR010799">
    <property type="entry name" value="MlrC_C"/>
</dbReference>
<evidence type="ECO:0000313" key="3">
    <source>
        <dbReference type="EMBL" id="AMC93945.1"/>
    </source>
</evidence>
<evidence type="ECO:0000259" key="1">
    <source>
        <dbReference type="Pfam" id="PF07171"/>
    </source>
</evidence>
<dbReference type="InterPro" id="IPR015995">
    <property type="entry name" value="MlrC_N"/>
</dbReference>
<dbReference type="Proteomes" id="UP000063781">
    <property type="component" value="Chromosome"/>
</dbReference>
<sequence length="487" mass="54443">MKVLVAHVSAECNEHISHTVGLDEFLLLRGDECIDALYVREVFEEAGIEIIPSQFASLPPNGMVKKEAYVEIADRIINDINTHMGTFDGIYLHLHGASGVVGLEEISGEHYIIKRIRNAVGKYLPIAVSMDPHGNLSEDFTKYTNIVRCYRESPHIDHIETKKLVAEKLVDLMKNRRPMTPIIKKLPIMVGGERSVSAKEPMRSINQLMDQFEEDSRVFSICYNVGYIRHDDDKLGAAVIVVPNTEKDHEYCDFVAQQVSQYAWDHRHEFKFSGNYDEPDASVQMAINFDGKTAVITDSGDNCGAGGAGHNTVVLRELLKADLKDKHVLVAGIHDKAVHSALEGTLEGQPVSFDLGNGETPESQPVSIKGTLVKIGEGMYGGNGKHVVGPTYTVNVEGTNLDVLIMNRNIQYGQMSQFHKAGLEFHDYEIVVVKMGYLDTDLIPETAYHVMALTDGPTIQRSERIPFKRIHRPMWPMDDVEELIYIK</sequence>
<evidence type="ECO:0000313" key="4">
    <source>
        <dbReference type="Proteomes" id="UP000063781"/>
    </source>
</evidence>
<evidence type="ECO:0008006" key="5">
    <source>
        <dbReference type="Google" id="ProtNLM"/>
    </source>
</evidence>
<proteinExistence type="predicted"/>
<dbReference type="AlphaFoldDB" id="A0A109UHA5"/>
<evidence type="ECO:0000259" key="2">
    <source>
        <dbReference type="Pfam" id="PF07364"/>
    </source>
</evidence>
<dbReference type="OrthoDB" id="9815420at2"/>
<reference evidence="3 4" key="1">
    <citation type="submission" date="2015-10" db="EMBL/GenBank/DDBJ databases">
        <title>Erysipelothrix larvae sp. LV19 isolated from the larval gut of the rhinoceros beetle, Trypoxylus dichotomus.</title>
        <authorList>
            <person name="Lim S."/>
            <person name="Kim B.-C."/>
        </authorList>
    </citation>
    <scope>NUCLEOTIDE SEQUENCE [LARGE SCALE GENOMIC DNA]</scope>
    <source>
        <strain evidence="3 4">LV19</strain>
    </source>
</reference>
<name>A0A109UHA5_9FIRM</name>